<name>A0A1F5R9X4_9BACT</name>
<dbReference type="Pfam" id="PF09719">
    <property type="entry name" value="C_GCAxxG_C_C"/>
    <property type="match status" value="1"/>
</dbReference>
<dbReference type="SUPFAM" id="SSF48695">
    <property type="entry name" value="Multiheme cytochromes"/>
    <property type="match status" value="1"/>
</dbReference>
<dbReference type="AlphaFoldDB" id="A0A1F5R9X4"/>
<dbReference type="Proteomes" id="UP000177230">
    <property type="component" value="Unassembled WGS sequence"/>
</dbReference>
<organism evidence="1 2">
    <name type="scientific">Candidatus Edwardsbacteria bacterium GWF2_54_11</name>
    <dbReference type="NCBI Taxonomy" id="1817851"/>
    <lineage>
        <taxon>Bacteria</taxon>
        <taxon>Candidatus Edwardsiibacteriota</taxon>
    </lineage>
</organism>
<evidence type="ECO:0008006" key="3">
    <source>
        <dbReference type="Google" id="ProtNLM"/>
    </source>
</evidence>
<dbReference type="NCBIfam" id="TIGR01909">
    <property type="entry name" value="C_GCAxxG_C_C"/>
    <property type="match status" value="1"/>
</dbReference>
<sequence>MDVSARALENFDSGYNCAESVLMAISEYLNMPNGRSLPRIATGFGGGIARNGNLCGALTGGIMVIGLALGRDDNHGSRDPCYPAADRLFNGFLEKFGSSQCRDLIGVDLKTPEGQKAHANRDLKETCRSCVKWSARTSMDLITEFSRGASANA</sequence>
<protein>
    <recommendedName>
        <fullName evidence="3">C_GCAxxG_C_C family protein</fullName>
    </recommendedName>
</protein>
<evidence type="ECO:0000313" key="2">
    <source>
        <dbReference type="Proteomes" id="UP000177230"/>
    </source>
</evidence>
<evidence type="ECO:0000313" key="1">
    <source>
        <dbReference type="EMBL" id="OGF11225.1"/>
    </source>
</evidence>
<comment type="caution">
    <text evidence="1">The sequence shown here is derived from an EMBL/GenBank/DDBJ whole genome shotgun (WGS) entry which is preliminary data.</text>
</comment>
<accession>A0A1F5R9X4</accession>
<proteinExistence type="predicted"/>
<dbReference type="InterPro" id="IPR010181">
    <property type="entry name" value="CGCAxxGCC_motif"/>
</dbReference>
<reference evidence="1 2" key="1">
    <citation type="journal article" date="2016" name="Nat. Commun.">
        <title>Thousands of microbial genomes shed light on interconnected biogeochemical processes in an aquifer system.</title>
        <authorList>
            <person name="Anantharaman K."/>
            <person name="Brown C.T."/>
            <person name="Hug L.A."/>
            <person name="Sharon I."/>
            <person name="Castelle C.J."/>
            <person name="Probst A.J."/>
            <person name="Thomas B.C."/>
            <person name="Singh A."/>
            <person name="Wilkins M.J."/>
            <person name="Karaoz U."/>
            <person name="Brodie E.L."/>
            <person name="Williams K.H."/>
            <person name="Hubbard S.S."/>
            <person name="Banfield J.F."/>
        </authorList>
    </citation>
    <scope>NUCLEOTIDE SEQUENCE [LARGE SCALE GENOMIC DNA]</scope>
</reference>
<dbReference type="EMBL" id="MFFM01000036">
    <property type="protein sequence ID" value="OGF11225.1"/>
    <property type="molecule type" value="Genomic_DNA"/>
</dbReference>
<dbReference type="InterPro" id="IPR036280">
    <property type="entry name" value="Multihaem_cyt_sf"/>
</dbReference>
<gene>
    <name evidence="1" type="ORF">A2024_12485</name>
</gene>